<protein>
    <submittedName>
        <fullName evidence="1">DHHW protein</fullName>
    </submittedName>
</protein>
<reference evidence="1 2" key="1">
    <citation type="submission" date="2016-11" db="EMBL/GenBank/DDBJ databases">
        <authorList>
            <person name="Jaros S."/>
            <person name="Januszkiewicz K."/>
            <person name="Wedrychowicz H."/>
        </authorList>
    </citation>
    <scope>NUCLEOTIDE SEQUENCE [LARGE SCALE GENOMIC DNA]</scope>
    <source>
        <strain evidence="1 2">DSM 15930</strain>
    </source>
</reference>
<name>A0A1M7L4B1_9FIRM</name>
<dbReference type="STRING" id="1120996.SAMN02746066_03054"/>
<dbReference type="Pfam" id="PF14286">
    <property type="entry name" value="DHHW"/>
    <property type="match status" value="2"/>
</dbReference>
<evidence type="ECO:0000313" key="2">
    <source>
        <dbReference type="Proteomes" id="UP000184038"/>
    </source>
</evidence>
<evidence type="ECO:0000313" key="1">
    <source>
        <dbReference type="EMBL" id="SHM72611.1"/>
    </source>
</evidence>
<dbReference type="EMBL" id="FRCP01000015">
    <property type="protein sequence ID" value="SHM72611.1"/>
    <property type="molecule type" value="Genomic_DNA"/>
</dbReference>
<sequence length="389" mass="44849">MKDNKKRLNIITCGIFCLFIFGFTIASLVTKPKDYSERERRYLEQMPKFSKEAILKGEFTAKYETYITDQFVGRDQWIRIKTIAERMAGKQDINNVYFAKDGYLIEKVEDKDIDQEQWEKNKKWIAQFLAKYEEKLGIEHVRAILAPTAGYILQEKLPPYAPFFDQGLINQDIRELLEKKVSDKVAEELVVDVNQALKDKSDEYIYYKTDHHWTSLGAYYAYEVWAKSLGLTPKPLNEYKQSVATSDFYGTVYNKVNTNVSPDKITLFDDGGEYKVNINMGEKELDSLFDYEQLDSVDKYSIFLGGNNALVQVTSGNKNGKKLLVVKDSYAHTMVPILAHHFEEVVLVDLRHLNMGMEAIVDQFGITDVLLLYNDSSVMSDKNLVKLTN</sequence>
<accession>A0A1M7L4B1</accession>
<organism evidence="1 2">
    <name type="scientific">Anaerosporobacter mobilis DSM 15930</name>
    <dbReference type="NCBI Taxonomy" id="1120996"/>
    <lineage>
        <taxon>Bacteria</taxon>
        <taxon>Bacillati</taxon>
        <taxon>Bacillota</taxon>
        <taxon>Clostridia</taxon>
        <taxon>Lachnospirales</taxon>
        <taxon>Lachnospiraceae</taxon>
        <taxon>Anaerosporobacter</taxon>
    </lineage>
</organism>
<proteinExistence type="predicted"/>
<dbReference type="RefSeq" id="WP_073289265.1">
    <property type="nucleotide sequence ID" value="NZ_FRCP01000015.1"/>
</dbReference>
<keyword evidence="2" id="KW-1185">Reference proteome</keyword>
<gene>
    <name evidence="1" type="ORF">SAMN02746066_03054</name>
</gene>
<dbReference type="OrthoDB" id="175771at2"/>
<dbReference type="Proteomes" id="UP000184038">
    <property type="component" value="Unassembled WGS sequence"/>
</dbReference>
<dbReference type="InterPro" id="IPR025945">
    <property type="entry name" value="DHHW"/>
</dbReference>
<dbReference type="AlphaFoldDB" id="A0A1M7L4B1"/>